<dbReference type="PRINTS" id="PR00455">
    <property type="entry name" value="HTHTETR"/>
</dbReference>
<dbReference type="InterPro" id="IPR001647">
    <property type="entry name" value="HTH_TetR"/>
</dbReference>
<evidence type="ECO:0000256" key="1">
    <source>
        <dbReference type="ARBA" id="ARBA00023015"/>
    </source>
</evidence>
<evidence type="ECO:0000256" key="4">
    <source>
        <dbReference type="PROSITE-ProRule" id="PRU00335"/>
    </source>
</evidence>
<dbReference type="PROSITE" id="PS50977">
    <property type="entry name" value="HTH_TETR_2"/>
    <property type="match status" value="1"/>
</dbReference>
<organism evidence="6 7">
    <name type="scientific">Belliella marina</name>
    <dbReference type="NCBI Taxonomy" id="1644146"/>
    <lineage>
        <taxon>Bacteria</taxon>
        <taxon>Pseudomonadati</taxon>
        <taxon>Bacteroidota</taxon>
        <taxon>Cytophagia</taxon>
        <taxon>Cytophagales</taxon>
        <taxon>Cyclobacteriaceae</taxon>
        <taxon>Belliella</taxon>
    </lineage>
</organism>
<dbReference type="InterPro" id="IPR009057">
    <property type="entry name" value="Homeodomain-like_sf"/>
</dbReference>
<evidence type="ECO:0000259" key="5">
    <source>
        <dbReference type="PROSITE" id="PS50977"/>
    </source>
</evidence>
<feature type="DNA-binding region" description="H-T-H motif" evidence="4">
    <location>
        <begin position="27"/>
        <end position="46"/>
    </location>
</feature>
<reference evidence="7" key="1">
    <citation type="journal article" date="2019" name="Int. J. Syst. Evol. Microbiol.">
        <title>The Global Catalogue of Microorganisms (GCM) 10K type strain sequencing project: providing services to taxonomists for standard genome sequencing and annotation.</title>
        <authorList>
            <consortium name="The Broad Institute Genomics Platform"/>
            <consortium name="The Broad Institute Genome Sequencing Center for Infectious Disease"/>
            <person name="Wu L."/>
            <person name="Ma J."/>
        </authorList>
    </citation>
    <scope>NUCLEOTIDE SEQUENCE [LARGE SCALE GENOMIC DNA]</scope>
    <source>
        <strain evidence="7">CGMCC 1.15180</strain>
    </source>
</reference>
<comment type="caution">
    <text evidence="6">The sequence shown here is derived from an EMBL/GenBank/DDBJ whole genome shotgun (WGS) entry which is preliminary data.</text>
</comment>
<feature type="domain" description="HTH tetR-type" evidence="5">
    <location>
        <begin position="4"/>
        <end position="64"/>
    </location>
</feature>
<gene>
    <name evidence="6" type="ORF">ACFSKL_02275</name>
</gene>
<dbReference type="InterPro" id="IPR011075">
    <property type="entry name" value="TetR_C"/>
</dbReference>
<dbReference type="SUPFAM" id="SSF46689">
    <property type="entry name" value="Homeodomain-like"/>
    <property type="match status" value="1"/>
</dbReference>
<dbReference type="Proteomes" id="UP001597361">
    <property type="component" value="Unassembled WGS sequence"/>
</dbReference>
<evidence type="ECO:0000313" key="7">
    <source>
        <dbReference type="Proteomes" id="UP001597361"/>
    </source>
</evidence>
<dbReference type="Pfam" id="PF00440">
    <property type="entry name" value="TetR_N"/>
    <property type="match status" value="1"/>
</dbReference>
<dbReference type="PANTHER" id="PTHR47506">
    <property type="entry name" value="TRANSCRIPTIONAL REGULATORY PROTEIN"/>
    <property type="match status" value="1"/>
</dbReference>
<dbReference type="EMBL" id="JBHUHR010000004">
    <property type="protein sequence ID" value="MFD2033595.1"/>
    <property type="molecule type" value="Genomic_DNA"/>
</dbReference>
<dbReference type="Gene3D" id="1.10.357.10">
    <property type="entry name" value="Tetracycline Repressor, domain 2"/>
    <property type="match status" value="1"/>
</dbReference>
<keyword evidence="2 4" id="KW-0238">DNA-binding</keyword>
<evidence type="ECO:0000313" key="6">
    <source>
        <dbReference type="EMBL" id="MFD2033595.1"/>
    </source>
</evidence>
<dbReference type="PANTHER" id="PTHR47506:SF1">
    <property type="entry name" value="HTH-TYPE TRANSCRIPTIONAL REGULATOR YJDC"/>
    <property type="match status" value="1"/>
</dbReference>
<dbReference type="SUPFAM" id="SSF48498">
    <property type="entry name" value="Tetracyclin repressor-like, C-terminal domain"/>
    <property type="match status" value="1"/>
</dbReference>
<evidence type="ECO:0000256" key="3">
    <source>
        <dbReference type="ARBA" id="ARBA00023163"/>
    </source>
</evidence>
<accession>A0ABW4VHW8</accession>
<protein>
    <submittedName>
        <fullName evidence="6">TetR/AcrR family transcriptional regulator</fullName>
    </submittedName>
</protein>
<sequence>MNYKHDKETVINKGMNLFWHHGYHNLGIDKICKETGMTKGAFYNSFKGKENFLLAVIEAYGNLISNHLQKQLSDPSVPPIDRLYNLYTDMLLVQPESEYRGCLVNNMMSEMGALNPAVAEIASAQFEKFVNIIEPTVLQAQQNGELDSSLNSKLMTEIIHTTFFGILTRSKSTKTLHSNIITDFLSLLKNKNNGRNKN</sequence>
<dbReference type="InterPro" id="IPR036271">
    <property type="entry name" value="Tet_transcr_reg_TetR-rel_C_sf"/>
</dbReference>
<keyword evidence="3" id="KW-0804">Transcription</keyword>
<proteinExistence type="predicted"/>
<name>A0ABW4VHW8_9BACT</name>
<evidence type="ECO:0000256" key="2">
    <source>
        <dbReference type="ARBA" id="ARBA00023125"/>
    </source>
</evidence>
<keyword evidence="7" id="KW-1185">Reference proteome</keyword>
<keyword evidence="1" id="KW-0805">Transcription regulation</keyword>
<dbReference type="Pfam" id="PF16925">
    <property type="entry name" value="TetR_C_13"/>
    <property type="match status" value="1"/>
</dbReference>
<dbReference type="RefSeq" id="WP_376883145.1">
    <property type="nucleotide sequence ID" value="NZ_JBHUHR010000004.1"/>
</dbReference>